<proteinExistence type="predicted"/>
<evidence type="ECO:0000256" key="1">
    <source>
        <dbReference type="SAM" id="Phobius"/>
    </source>
</evidence>
<keyword evidence="1" id="KW-0812">Transmembrane</keyword>
<keyword evidence="1" id="KW-0472">Membrane</keyword>
<evidence type="ECO:0000313" key="3">
    <source>
        <dbReference type="Proteomes" id="UP001139089"/>
    </source>
</evidence>
<gene>
    <name evidence="2" type="ORF">LRX75_21360</name>
</gene>
<feature type="transmembrane region" description="Helical" evidence="1">
    <location>
        <begin position="20"/>
        <end position="40"/>
    </location>
</feature>
<dbReference type="EMBL" id="JAJOZR010000017">
    <property type="protein sequence ID" value="MCD7111590.1"/>
    <property type="molecule type" value="Genomic_DNA"/>
</dbReference>
<accession>A0A9X1NWD4</accession>
<reference evidence="2" key="1">
    <citation type="submission" date="2021-12" db="EMBL/GenBank/DDBJ databases">
        <authorList>
            <person name="Li Y."/>
        </authorList>
    </citation>
    <scope>NUCLEOTIDE SEQUENCE</scope>
    <source>
        <strain evidence="2">DKSPLA3</strain>
    </source>
</reference>
<dbReference type="RefSeq" id="WP_231816658.1">
    <property type="nucleotide sequence ID" value="NZ_JAJOZR010000017.1"/>
</dbReference>
<dbReference type="AlphaFoldDB" id="A0A9X1NWD4"/>
<comment type="caution">
    <text evidence="2">The sequence shown here is derived from an EMBL/GenBank/DDBJ whole genome shotgun (WGS) entry which is preliminary data.</text>
</comment>
<dbReference type="Proteomes" id="UP001139089">
    <property type="component" value="Unassembled WGS sequence"/>
</dbReference>
<protein>
    <submittedName>
        <fullName evidence="2">Uncharacterized protein</fullName>
    </submittedName>
</protein>
<sequence>MASEPDHKQTRPGLFSGLNALETIVVAAIVIVALAGMMLVGKGLFLQSRIVAGPGAVFVAAL</sequence>
<keyword evidence="3" id="KW-1185">Reference proteome</keyword>
<name>A0A9X1NWD4_9HYPH</name>
<keyword evidence="1" id="KW-1133">Transmembrane helix</keyword>
<evidence type="ECO:0000313" key="2">
    <source>
        <dbReference type="EMBL" id="MCD7111590.1"/>
    </source>
</evidence>
<organism evidence="2 3">
    <name type="scientific">Rhizobium quercicola</name>
    <dbReference type="NCBI Taxonomy" id="2901226"/>
    <lineage>
        <taxon>Bacteria</taxon>
        <taxon>Pseudomonadati</taxon>
        <taxon>Pseudomonadota</taxon>
        <taxon>Alphaproteobacteria</taxon>
        <taxon>Hyphomicrobiales</taxon>
        <taxon>Rhizobiaceae</taxon>
        <taxon>Rhizobium/Agrobacterium group</taxon>
        <taxon>Rhizobium</taxon>
    </lineage>
</organism>